<dbReference type="Pfam" id="PF03972">
    <property type="entry name" value="MmgE_PrpD_N"/>
    <property type="match status" value="1"/>
</dbReference>
<gene>
    <name evidence="10" type="ORF">EBB06_06985</name>
</gene>
<dbReference type="EC" id="4.2.1.79" evidence="4"/>
<keyword evidence="7 10" id="KW-0456">Lyase</keyword>
<dbReference type="InterPro" id="IPR045336">
    <property type="entry name" value="MmgE_PrpD_N"/>
</dbReference>
<comment type="caution">
    <text evidence="10">The sequence shown here is derived from an EMBL/GenBank/DDBJ whole genome shotgun (WGS) entry which is preliminary data.</text>
</comment>
<dbReference type="GO" id="GO:0047547">
    <property type="term" value="F:2-methylcitrate dehydratase activity"/>
    <property type="evidence" value="ECO:0007669"/>
    <property type="project" value="UniProtKB-EC"/>
</dbReference>
<proteinExistence type="inferred from homology"/>
<evidence type="ECO:0000259" key="8">
    <source>
        <dbReference type="Pfam" id="PF03972"/>
    </source>
</evidence>
<dbReference type="InterPro" id="IPR036148">
    <property type="entry name" value="MmgE/PrpD_sf"/>
</dbReference>
<protein>
    <recommendedName>
        <fullName evidence="5">2-methylcitrate dehydratase</fullName>
        <ecNumber evidence="4">4.2.1.79</ecNumber>
    </recommendedName>
</protein>
<evidence type="ECO:0000256" key="5">
    <source>
        <dbReference type="ARBA" id="ARBA00017240"/>
    </source>
</evidence>
<evidence type="ECO:0000313" key="10">
    <source>
        <dbReference type="EMBL" id="RXZ44274.1"/>
    </source>
</evidence>
<dbReference type="Gene3D" id="1.10.4100.10">
    <property type="entry name" value="2-methylcitrate dehydratase PrpD"/>
    <property type="match status" value="1"/>
</dbReference>
<dbReference type="InterPro" id="IPR042188">
    <property type="entry name" value="MmgE/PrpD_sf_2"/>
</dbReference>
<dbReference type="InterPro" id="IPR042183">
    <property type="entry name" value="MmgE/PrpD_sf_1"/>
</dbReference>
<evidence type="ECO:0000256" key="6">
    <source>
        <dbReference type="ARBA" id="ARBA00022532"/>
    </source>
</evidence>
<dbReference type="PANTHER" id="PTHR16943:SF8">
    <property type="entry name" value="2-METHYLCITRATE DEHYDRATASE"/>
    <property type="match status" value="1"/>
</dbReference>
<evidence type="ECO:0000256" key="4">
    <source>
        <dbReference type="ARBA" id="ARBA00013124"/>
    </source>
</evidence>
<accession>A0ABY0FDM2</accession>
<name>A0ABY0FDM2_9NEIS</name>
<dbReference type="EMBL" id="REGR01000004">
    <property type="protein sequence ID" value="RXZ44274.1"/>
    <property type="molecule type" value="Genomic_DNA"/>
</dbReference>
<comment type="catalytic activity">
    <reaction evidence="1">
        <text>(2S,3S)-2-methylcitrate = 2-methyl-cis-aconitate + H2O</text>
        <dbReference type="Rhea" id="RHEA:17725"/>
        <dbReference type="ChEBI" id="CHEBI:15377"/>
        <dbReference type="ChEBI" id="CHEBI:57872"/>
        <dbReference type="ChEBI" id="CHEBI:58853"/>
        <dbReference type="EC" id="4.2.1.79"/>
    </reaction>
</comment>
<sequence length="483" mass="53007">MSAHISNVRPAPDKVLTDIADYVADYDVTSSEAWNTARLCLMDTLGCGLEALSYPACTKLMGPIVPGTIVPNGARVPGTQFQLDPVQAAFNIGAMIRWLDFNDTWLAAEWGHPSDNLGGILATADWISRERVSKGQAPLTMRDVLEAMIKAHEIQGVLALENGFNKVGLDHVVLVKVASAAVCAKLMGATKEEIVNAVSQAFVDGQALRTYRHAPNTGSRKSWAAGDATSRAVRLALFSLKGEMGIPGVLSAPTWGFYDVLFKGKEFAFQRDYGSYVMEKVLFKISFPAEFHSQTAVECAMTLHRKLAELGKSAADVKKITIRTHEACIRIIDKQGPLSNPADRDHCIQYMVAVPLLFGRLEASDYEDKVASDARIDALRDKIVCVEDVQFTRDYHNPEKRSIANALTVELLDGTVLDEVVCEYPIGHQRRRQDGVPLLEAKFRTNLARRFPAKQQAAIFALCDDPATLLATAVNAFTDLWVI</sequence>
<evidence type="ECO:0000256" key="1">
    <source>
        <dbReference type="ARBA" id="ARBA00000096"/>
    </source>
</evidence>
<dbReference type="NCBIfam" id="NF006943">
    <property type="entry name" value="PRK09425.1"/>
    <property type="match status" value="1"/>
</dbReference>
<comment type="pathway">
    <text evidence="2">Organic acid metabolism; propanoate degradation.</text>
</comment>
<dbReference type="NCBIfam" id="TIGR02330">
    <property type="entry name" value="prpD"/>
    <property type="match status" value="1"/>
</dbReference>
<evidence type="ECO:0000256" key="2">
    <source>
        <dbReference type="ARBA" id="ARBA00005026"/>
    </source>
</evidence>
<feature type="domain" description="MmgE/PrpD N-terminal" evidence="8">
    <location>
        <begin position="18"/>
        <end position="270"/>
    </location>
</feature>
<dbReference type="Proteomes" id="UP000290682">
    <property type="component" value="Unassembled WGS sequence"/>
</dbReference>
<dbReference type="SUPFAM" id="SSF103378">
    <property type="entry name" value="2-methylcitrate dehydratase PrpD"/>
    <property type="match status" value="1"/>
</dbReference>
<dbReference type="RefSeq" id="WP_129212492.1">
    <property type="nucleotide sequence ID" value="NZ_REGR01000004.1"/>
</dbReference>
<organism evidence="10 11">
    <name type="scientific">Crenobacter cavernae</name>
    <dbReference type="NCBI Taxonomy" id="2290923"/>
    <lineage>
        <taxon>Bacteria</taxon>
        <taxon>Pseudomonadati</taxon>
        <taxon>Pseudomonadota</taxon>
        <taxon>Betaproteobacteria</taxon>
        <taxon>Neisseriales</taxon>
        <taxon>Neisseriaceae</taxon>
        <taxon>Crenobacter</taxon>
    </lineage>
</organism>
<dbReference type="InterPro" id="IPR005656">
    <property type="entry name" value="MmgE_PrpD"/>
</dbReference>
<dbReference type="PANTHER" id="PTHR16943">
    <property type="entry name" value="2-METHYLCITRATE DEHYDRATASE-RELATED"/>
    <property type="match status" value="1"/>
</dbReference>
<comment type="similarity">
    <text evidence="3">Belongs to the PrpD family.</text>
</comment>
<reference evidence="10 11" key="1">
    <citation type="submission" date="2018-10" db="EMBL/GenBank/DDBJ databases">
        <title>Draft genome of Fastidiocella sp. strain 375T, a bacterium isolated from a karstic cave dripping water.</title>
        <authorList>
            <person name="Coelho C."/>
            <person name="Verissimo A."/>
            <person name="Tiago I."/>
        </authorList>
    </citation>
    <scope>NUCLEOTIDE SEQUENCE [LARGE SCALE GENOMIC DNA]</scope>
    <source>
        <strain evidence="10 11">CAVE-375</strain>
    </source>
</reference>
<evidence type="ECO:0000256" key="3">
    <source>
        <dbReference type="ARBA" id="ARBA00006174"/>
    </source>
</evidence>
<evidence type="ECO:0000259" key="9">
    <source>
        <dbReference type="Pfam" id="PF19305"/>
    </source>
</evidence>
<dbReference type="InterPro" id="IPR012705">
    <property type="entry name" value="2Me_IsoCit_deHydtase_PrpD"/>
</dbReference>
<keyword evidence="11" id="KW-1185">Reference proteome</keyword>
<evidence type="ECO:0000256" key="7">
    <source>
        <dbReference type="ARBA" id="ARBA00023239"/>
    </source>
</evidence>
<dbReference type="Pfam" id="PF19305">
    <property type="entry name" value="MmgE_PrpD_C"/>
    <property type="match status" value="1"/>
</dbReference>
<feature type="domain" description="MmgE/PrpD C-terminal" evidence="9">
    <location>
        <begin position="287"/>
        <end position="460"/>
    </location>
</feature>
<dbReference type="Gene3D" id="3.30.1330.120">
    <property type="entry name" value="2-methylcitrate dehydratase PrpD"/>
    <property type="match status" value="1"/>
</dbReference>
<keyword evidence="6" id="KW-0816">Tricarboxylic acid cycle</keyword>
<dbReference type="GO" id="GO:0003994">
    <property type="term" value="F:aconitate hydratase activity"/>
    <property type="evidence" value="ECO:0007669"/>
    <property type="project" value="UniProtKB-EC"/>
</dbReference>
<dbReference type="InterPro" id="IPR045337">
    <property type="entry name" value="MmgE_PrpD_C"/>
</dbReference>
<evidence type="ECO:0000313" key="11">
    <source>
        <dbReference type="Proteomes" id="UP000290682"/>
    </source>
</evidence>